<dbReference type="Proteomes" id="UP000215539">
    <property type="component" value="Chromosome 1"/>
</dbReference>
<dbReference type="KEGG" id="chg:AXF12_05130"/>
<evidence type="ECO:0000313" key="2">
    <source>
        <dbReference type="EMBL" id="SNV06196.1"/>
    </source>
</evidence>
<dbReference type="Proteomes" id="UP000065822">
    <property type="component" value="Chromosome"/>
</dbReference>
<reference evidence="1 3" key="1">
    <citation type="submission" date="2016-02" db="EMBL/GenBank/DDBJ databases">
        <authorList>
            <person name="Holder M.E."/>
            <person name="Ajami N.J."/>
            <person name="Petrosino J.F."/>
        </authorList>
    </citation>
    <scope>NUCLEOTIDE SEQUENCE [LARGE SCALE GENOMIC DNA]</scope>
    <source>
        <strain evidence="1 3">CCUG 32990</strain>
    </source>
</reference>
<organism evidence="2 4">
    <name type="scientific">Capnocytophaga haemolytica</name>
    <dbReference type="NCBI Taxonomy" id="45243"/>
    <lineage>
        <taxon>Bacteria</taxon>
        <taxon>Pseudomonadati</taxon>
        <taxon>Bacteroidota</taxon>
        <taxon>Flavobacteriia</taxon>
        <taxon>Flavobacteriales</taxon>
        <taxon>Flavobacteriaceae</taxon>
        <taxon>Capnocytophaga</taxon>
    </lineage>
</organism>
<keyword evidence="3" id="KW-1185">Reference proteome</keyword>
<name>A0AAX2GYQ9_9FLAO</name>
<dbReference type="AlphaFoldDB" id="A0AAX2GYQ9"/>
<dbReference type="EMBL" id="CP014227">
    <property type="protein sequence ID" value="AMD84952.1"/>
    <property type="molecule type" value="Genomic_DNA"/>
</dbReference>
<dbReference type="GO" id="GO:0005524">
    <property type="term" value="F:ATP binding"/>
    <property type="evidence" value="ECO:0007669"/>
    <property type="project" value="InterPro"/>
</dbReference>
<reference evidence="2 4" key="2">
    <citation type="submission" date="2017-06" db="EMBL/GenBank/DDBJ databases">
        <authorList>
            <consortium name="Pathogen Informatics"/>
        </authorList>
    </citation>
    <scope>NUCLEOTIDE SEQUENCE [LARGE SCALE GENOMIC DNA]</scope>
    <source>
        <strain evidence="2 4">NCTC12947</strain>
    </source>
</reference>
<dbReference type="SUPFAM" id="SSF53623">
    <property type="entry name" value="MurD-like peptide ligases, catalytic domain"/>
    <property type="match status" value="1"/>
</dbReference>
<evidence type="ECO:0000313" key="1">
    <source>
        <dbReference type="EMBL" id="AMD84952.1"/>
    </source>
</evidence>
<dbReference type="RefSeq" id="WP_066428911.1">
    <property type="nucleotide sequence ID" value="NZ_CP014227.1"/>
</dbReference>
<gene>
    <name evidence="1" type="ORF">AXF12_05130</name>
    <name evidence="2" type="ORF">SAMEA44541418_00702</name>
</gene>
<evidence type="ECO:0000313" key="4">
    <source>
        <dbReference type="Proteomes" id="UP000215539"/>
    </source>
</evidence>
<sequence length="186" mass="20906">MTTFFEDKTRVVIAGSAAQECIQRVLHTMAYYDHPISYVLQTPFRGEQEHFNDSEFGLIEGVEGDALLSYAPQVVLLTDVNPLQETLYESFIDSISKGGILIYNEEDSVLKALATASKNEIRRLEYSTPAYTESDGECYLMTPEGELPLGVMKAEDIRNIEGAKWVCQNLGIDEADFYEAMASFKY</sequence>
<evidence type="ECO:0000313" key="3">
    <source>
        <dbReference type="Proteomes" id="UP000065822"/>
    </source>
</evidence>
<proteinExistence type="predicted"/>
<dbReference type="Gene3D" id="3.40.1190.10">
    <property type="entry name" value="Mur-like, catalytic domain"/>
    <property type="match status" value="1"/>
</dbReference>
<dbReference type="InterPro" id="IPR036565">
    <property type="entry name" value="Mur-like_cat_sf"/>
</dbReference>
<accession>A0AAX2GYQ9</accession>
<protein>
    <submittedName>
        <fullName evidence="2">Uncharacterized protein</fullName>
    </submittedName>
</protein>
<dbReference type="EMBL" id="LT906449">
    <property type="protein sequence ID" value="SNV06196.1"/>
    <property type="molecule type" value="Genomic_DNA"/>
</dbReference>